<dbReference type="Proteomes" id="UP000542813">
    <property type="component" value="Unassembled WGS sequence"/>
</dbReference>
<accession>A0A7W9GVV1</accession>
<dbReference type="AlphaFoldDB" id="A0A7W9GVV1"/>
<evidence type="ECO:0000313" key="1">
    <source>
        <dbReference type="EMBL" id="MBB5790912.1"/>
    </source>
</evidence>
<keyword evidence="2" id="KW-1185">Reference proteome</keyword>
<gene>
    <name evidence="1" type="ORF">HD601_005487</name>
</gene>
<organism evidence="1 2">
    <name type="scientific">Jiangella mangrovi</name>
    <dbReference type="NCBI Taxonomy" id="1524084"/>
    <lineage>
        <taxon>Bacteria</taxon>
        <taxon>Bacillati</taxon>
        <taxon>Actinomycetota</taxon>
        <taxon>Actinomycetes</taxon>
        <taxon>Jiangellales</taxon>
        <taxon>Jiangellaceae</taxon>
        <taxon>Jiangella</taxon>
    </lineage>
</organism>
<name>A0A7W9GVV1_9ACTN</name>
<dbReference type="EMBL" id="JACHMM010000001">
    <property type="protein sequence ID" value="MBB5790912.1"/>
    <property type="molecule type" value="Genomic_DNA"/>
</dbReference>
<reference evidence="1 2" key="1">
    <citation type="submission" date="2020-08" db="EMBL/GenBank/DDBJ databases">
        <title>Sequencing the genomes of 1000 actinobacteria strains.</title>
        <authorList>
            <person name="Klenk H.-P."/>
        </authorList>
    </citation>
    <scope>NUCLEOTIDE SEQUENCE [LARGE SCALE GENOMIC DNA]</scope>
    <source>
        <strain evidence="1 2">DSM 102122</strain>
    </source>
</reference>
<sequence>MLLGLVVVVLAGCAGEDVRPVADVVREAPTGTPVVPEPPPREVAGAVSPGRAVLVGADGVSGLSPLAAEASLVTPSVVVTVSAAGEWGLGPPDGDRLALAWLVRLAAPPPLAPAVDGSLPGDDDLAPRDASTTLWLDTGSERLPVTAPDGSDPTVARCDELPCRGPDPGTFLLVAEVEASARPVLVATVDGVDQRLDLHTGEVTSTVSQVGPERAGAVPVAAPAWPQRSLPVRSEAQLEAEFGTGAGDLTRGGLEVGYGGRVAEAFLSPFDRVEGWAPPGHAWLVLRVEDTFRQPALTSWRAELDAAASWTLTHDAGVATPAYPPSPAEVVTFLIPDDVRSVTLAYRPVGTVGLPPDAHHEFRAPEPLTAEITLP</sequence>
<evidence type="ECO:0000313" key="2">
    <source>
        <dbReference type="Proteomes" id="UP000542813"/>
    </source>
</evidence>
<comment type="caution">
    <text evidence="1">The sequence shown here is derived from an EMBL/GenBank/DDBJ whole genome shotgun (WGS) entry which is preliminary data.</text>
</comment>
<dbReference type="RefSeq" id="WP_184827303.1">
    <property type="nucleotide sequence ID" value="NZ_JACHMM010000001.1"/>
</dbReference>
<protein>
    <submittedName>
        <fullName evidence="1">Uncharacterized protein</fullName>
    </submittedName>
</protein>
<proteinExistence type="predicted"/>